<evidence type="ECO:0000256" key="3">
    <source>
        <dbReference type="SAM" id="SignalP"/>
    </source>
</evidence>
<feature type="region of interest" description="Disordered" evidence="1">
    <location>
        <begin position="409"/>
        <end position="435"/>
    </location>
</feature>
<dbReference type="EMBL" id="JXXN02000643">
    <property type="protein sequence ID" value="THD26738.1"/>
    <property type="molecule type" value="Genomic_DNA"/>
</dbReference>
<evidence type="ECO:0000256" key="1">
    <source>
        <dbReference type="SAM" id="MobiDB-lite"/>
    </source>
</evidence>
<accession>A0A4E0RVY4</accession>
<feature type="compositionally biased region" description="Low complexity" evidence="1">
    <location>
        <begin position="409"/>
        <end position="421"/>
    </location>
</feature>
<keyword evidence="2" id="KW-1133">Transmembrane helix</keyword>
<comment type="caution">
    <text evidence="4">The sequence shown here is derived from an EMBL/GenBank/DDBJ whole genome shotgun (WGS) entry which is preliminary data.</text>
</comment>
<dbReference type="AlphaFoldDB" id="A0A4E0RVY4"/>
<feature type="region of interest" description="Disordered" evidence="1">
    <location>
        <begin position="595"/>
        <end position="633"/>
    </location>
</feature>
<evidence type="ECO:0000313" key="4">
    <source>
        <dbReference type="EMBL" id="THD26738.1"/>
    </source>
</evidence>
<sequence>MATWPFLHSYICTFLLLLYISPLIQTFPDEYLPKRLDPKSNLDDNMLMMQDFSGESDTSSSVNTTQPKSYLPTITSCDTVCFLEPPAHEMLQCAKRSSSDSMELSEMREKAITCQLFRSRGEIVIGQKESARAIKSGALENLIDPHEDWSNLAGQLSVHLNLNMVQLDAGAFVGLETVVTEVRLLNTVFMHPDSFLTLRHLRAFEIDSGLTPVPLTDESQSEADNWHTSHQPDQPMFIRLRPVDNSVPISFNLETECYQCVTVNGSSPYSDMIIVIFTDSRDSQQKKMKQSSVYHQPQFSMLFPQTCPKVTHGLGCAQNENRTEEESVSIIVDPNRSNDMGVDDIRDARIIVAEAKTPSLLILLSIWCSVLTLVIVIVICVVYFCTKHLTLRKPVPKWFPSVCLSQPPSSPDNLSSSSSNSGFYRQSGPQQQEKDSIYPAVMMDSQTSWNSARAKPPRSTSAQNLRDRHHRPIRTSRASIDRVRLGAPARRSIGSQTDFTEMDSDAVVYSSLRRAGMMSRDYFVPEPPMRTSSQFALSRMRYNQRMDGTLPSTLERRVAYPMQVRYPKQNIFVLPVELDPNDLEQELFIPMDPEIPLRHSPPGLPPVHPAKKAGNQSPAPWRKQLKNGLSLDV</sequence>
<keyword evidence="3" id="KW-0732">Signal</keyword>
<feature type="transmembrane region" description="Helical" evidence="2">
    <location>
        <begin position="360"/>
        <end position="384"/>
    </location>
</feature>
<feature type="chain" id="PRO_5020031366" evidence="3">
    <location>
        <begin position="27"/>
        <end position="633"/>
    </location>
</feature>
<feature type="region of interest" description="Disordered" evidence="1">
    <location>
        <begin position="448"/>
        <end position="476"/>
    </location>
</feature>
<dbReference type="Proteomes" id="UP000230066">
    <property type="component" value="Unassembled WGS sequence"/>
</dbReference>
<evidence type="ECO:0000313" key="5">
    <source>
        <dbReference type="Proteomes" id="UP000230066"/>
    </source>
</evidence>
<feature type="compositionally biased region" description="Polar residues" evidence="1">
    <location>
        <begin position="422"/>
        <end position="431"/>
    </location>
</feature>
<keyword evidence="5" id="KW-1185">Reference proteome</keyword>
<evidence type="ECO:0000256" key="2">
    <source>
        <dbReference type="SAM" id="Phobius"/>
    </source>
</evidence>
<protein>
    <submittedName>
        <fullName evidence="4">Uncharacterized protein</fullName>
    </submittedName>
</protein>
<keyword evidence="2" id="KW-0812">Transmembrane</keyword>
<feature type="signal peptide" evidence="3">
    <location>
        <begin position="1"/>
        <end position="26"/>
    </location>
</feature>
<gene>
    <name evidence="4" type="ORF">D915_002513</name>
</gene>
<name>A0A4E0RVY4_FASHE</name>
<reference evidence="4" key="1">
    <citation type="submission" date="2019-03" db="EMBL/GenBank/DDBJ databases">
        <title>Improved annotation for the trematode Fasciola hepatica.</title>
        <authorList>
            <person name="Choi Y.-J."/>
            <person name="Martin J."/>
            <person name="Mitreva M."/>
        </authorList>
    </citation>
    <scope>NUCLEOTIDE SEQUENCE [LARGE SCALE GENOMIC DNA]</scope>
</reference>
<keyword evidence="2" id="KW-0472">Membrane</keyword>
<proteinExistence type="predicted"/>
<organism evidence="4 5">
    <name type="scientific">Fasciola hepatica</name>
    <name type="common">Liver fluke</name>
    <dbReference type="NCBI Taxonomy" id="6192"/>
    <lineage>
        <taxon>Eukaryota</taxon>
        <taxon>Metazoa</taxon>
        <taxon>Spiralia</taxon>
        <taxon>Lophotrochozoa</taxon>
        <taxon>Platyhelminthes</taxon>
        <taxon>Trematoda</taxon>
        <taxon>Digenea</taxon>
        <taxon>Plagiorchiida</taxon>
        <taxon>Echinostomata</taxon>
        <taxon>Echinostomatoidea</taxon>
        <taxon>Fasciolidae</taxon>
        <taxon>Fasciola</taxon>
    </lineage>
</organism>